<organism evidence="1">
    <name type="scientific">freshwater metagenome</name>
    <dbReference type="NCBI Taxonomy" id="449393"/>
    <lineage>
        <taxon>unclassified sequences</taxon>
        <taxon>metagenomes</taxon>
        <taxon>ecological metagenomes</taxon>
    </lineage>
</organism>
<reference evidence="1" key="1">
    <citation type="submission" date="2020-05" db="EMBL/GenBank/DDBJ databases">
        <authorList>
            <person name="Chiriac C."/>
            <person name="Salcher M."/>
            <person name="Ghai R."/>
            <person name="Kavagutti S V."/>
        </authorList>
    </citation>
    <scope>NUCLEOTIDE SEQUENCE</scope>
</reference>
<dbReference type="Pfam" id="PF08843">
    <property type="entry name" value="AbiEii"/>
    <property type="match status" value="1"/>
</dbReference>
<accession>A0A6J6TS16</accession>
<dbReference type="InterPro" id="IPR014942">
    <property type="entry name" value="AbiEii"/>
</dbReference>
<proteinExistence type="predicted"/>
<dbReference type="AlphaFoldDB" id="A0A6J6TS16"/>
<dbReference type="SUPFAM" id="SSF81301">
    <property type="entry name" value="Nucleotidyltransferase"/>
    <property type="match status" value="1"/>
</dbReference>
<evidence type="ECO:0000313" key="1">
    <source>
        <dbReference type="EMBL" id="CAB4750260.1"/>
    </source>
</evidence>
<gene>
    <name evidence="1" type="ORF">UFOPK2810_00813</name>
</gene>
<name>A0A6J6TS16_9ZZZZ</name>
<sequence length="222" mass="24546">MSGSSITDFQVEVARVFFAMPEAGSFLLAGGLALAAHGLTERPTKDLDVFTSKAEDVAVAAEAFTRAAADREWMVETVQESETFVRLSVVGQDDLIVDIGLDSPPDLPPTMSLLGPTFAPLELAARKLLALFDRAMPRDFVDVFRLVQRWDRDELMSLARAIDQGFDATVLAIAMRQLDRYRNDDIPIGSAELPELRAYFHGWVQELVSEAADGRQRAREES</sequence>
<protein>
    <submittedName>
        <fullName evidence="1">Unannotated protein</fullName>
    </submittedName>
</protein>
<dbReference type="InterPro" id="IPR043519">
    <property type="entry name" value="NT_sf"/>
</dbReference>
<dbReference type="Gene3D" id="3.30.460.40">
    <property type="match status" value="1"/>
</dbReference>
<dbReference type="EMBL" id="CAEZYZ010000122">
    <property type="protein sequence ID" value="CAB4750260.1"/>
    <property type="molecule type" value="Genomic_DNA"/>
</dbReference>